<evidence type="ECO:0000313" key="6">
    <source>
        <dbReference type="EMBL" id="MEL0660357.1"/>
    </source>
</evidence>
<evidence type="ECO:0000313" key="7">
    <source>
        <dbReference type="Proteomes" id="UP001366060"/>
    </source>
</evidence>
<dbReference type="InterPro" id="IPR011057">
    <property type="entry name" value="Mss4-like_sf"/>
</dbReference>
<keyword evidence="3" id="KW-0862">Zinc</keyword>
<keyword evidence="4" id="KW-0456">Lyase</keyword>
<dbReference type="PANTHER" id="PTHR33337">
    <property type="entry name" value="GFA DOMAIN-CONTAINING PROTEIN"/>
    <property type="match status" value="1"/>
</dbReference>
<dbReference type="Pfam" id="PF04828">
    <property type="entry name" value="GFA"/>
    <property type="match status" value="1"/>
</dbReference>
<comment type="similarity">
    <text evidence="1">Belongs to the Gfa family.</text>
</comment>
<reference evidence="6 7" key="1">
    <citation type="submission" date="2024-02" db="EMBL/GenBank/DDBJ databases">
        <title>Bacteria isolated from the canopy kelp, Nereocystis luetkeana.</title>
        <authorList>
            <person name="Pfister C.A."/>
            <person name="Younker I.T."/>
            <person name="Light S.H."/>
        </authorList>
    </citation>
    <scope>NUCLEOTIDE SEQUENCE [LARGE SCALE GENOMIC DNA]</scope>
    <source>
        <strain evidence="6 7">TI.2.07</strain>
    </source>
</reference>
<dbReference type="PROSITE" id="PS51891">
    <property type="entry name" value="CENP_V_GFA"/>
    <property type="match status" value="1"/>
</dbReference>
<evidence type="ECO:0000256" key="2">
    <source>
        <dbReference type="ARBA" id="ARBA00022723"/>
    </source>
</evidence>
<name>A0ABU9HEM4_9GAMM</name>
<evidence type="ECO:0000256" key="3">
    <source>
        <dbReference type="ARBA" id="ARBA00022833"/>
    </source>
</evidence>
<evidence type="ECO:0000256" key="4">
    <source>
        <dbReference type="ARBA" id="ARBA00023239"/>
    </source>
</evidence>
<dbReference type="Proteomes" id="UP001366060">
    <property type="component" value="Unassembled WGS sequence"/>
</dbReference>
<evidence type="ECO:0000259" key="5">
    <source>
        <dbReference type="PROSITE" id="PS51891"/>
    </source>
</evidence>
<dbReference type="SUPFAM" id="SSF51316">
    <property type="entry name" value="Mss4-like"/>
    <property type="match status" value="1"/>
</dbReference>
<dbReference type="PANTHER" id="PTHR33337:SF40">
    <property type="entry name" value="CENP-V_GFA DOMAIN-CONTAINING PROTEIN-RELATED"/>
    <property type="match status" value="1"/>
</dbReference>
<evidence type="ECO:0000256" key="1">
    <source>
        <dbReference type="ARBA" id="ARBA00005495"/>
    </source>
</evidence>
<sequence>MKINGQCHCGDIVYTAEIDETKVVSCHCSDCQEMSSGPFRSAVISLPNSVIFSAGKPKEYVKIAESGNKRAQGFCGNCGTSLYATSVDDSDKVYGLRIGAIKQREQLTPKAQIWCRSSVPWLKKLSDVAAFDKALPVK</sequence>
<dbReference type="Gene3D" id="3.90.1590.10">
    <property type="entry name" value="glutathione-dependent formaldehyde- activating enzyme (gfa)"/>
    <property type="match status" value="1"/>
</dbReference>
<proteinExistence type="inferred from homology"/>
<feature type="domain" description="CENP-V/GFA" evidence="5">
    <location>
        <begin position="3"/>
        <end position="122"/>
    </location>
</feature>
<dbReference type="EMBL" id="JBAKBA010000040">
    <property type="protein sequence ID" value="MEL0660357.1"/>
    <property type="molecule type" value="Genomic_DNA"/>
</dbReference>
<gene>
    <name evidence="6" type="ORF">V6255_14555</name>
</gene>
<dbReference type="RefSeq" id="WP_341628817.1">
    <property type="nucleotide sequence ID" value="NZ_JBAKBA010000040.1"/>
</dbReference>
<comment type="caution">
    <text evidence="6">The sequence shown here is derived from an EMBL/GenBank/DDBJ whole genome shotgun (WGS) entry which is preliminary data.</text>
</comment>
<keyword evidence="2" id="KW-0479">Metal-binding</keyword>
<keyword evidence="7" id="KW-1185">Reference proteome</keyword>
<organism evidence="6 7">
    <name type="scientific">Psychromonas arctica</name>
    <dbReference type="NCBI Taxonomy" id="168275"/>
    <lineage>
        <taxon>Bacteria</taxon>
        <taxon>Pseudomonadati</taxon>
        <taxon>Pseudomonadota</taxon>
        <taxon>Gammaproteobacteria</taxon>
        <taxon>Alteromonadales</taxon>
        <taxon>Psychromonadaceae</taxon>
        <taxon>Psychromonas</taxon>
    </lineage>
</organism>
<protein>
    <submittedName>
        <fullName evidence="6">GFA family protein</fullName>
    </submittedName>
</protein>
<accession>A0ABU9HEM4</accession>
<dbReference type="InterPro" id="IPR006913">
    <property type="entry name" value="CENP-V/GFA"/>
</dbReference>